<reference evidence="2 3" key="1">
    <citation type="submission" date="2012-05" db="EMBL/GenBank/DDBJ databases">
        <title>Recombination and specialization in a pathogen metapopulation.</title>
        <authorList>
            <person name="Gardiner A."/>
            <person name="Kemen E."/>
            <person name="Schultz-Larsen T."/>
            <person name="MacLean D."/>
            <person name="Van Oosterhout C."/>
            <person name="Jones J.D.G."/>
        </authorList>
    </citation>
    <scope>NUCLEOTIDE SEQUENCE [LARGE SCALE GENOMIC DNA]</scope>
    <source>
        <strain evidence="2 3">Ac Nc2</strain>
    </source>
</reference>
<protein>
    <submittedName>
        <fullName evidence="2">Uncharacterized protein</fullName>
    </submittedName>
</protein>
<evidence type="ECO:0000313" key="3">
    <source>
        <dbReference type="Proteomes" id="UP000053237"/>
    </source>
</evidence>
<evidence type="ECO:0000313" key="2">
    <source>
        <dbReference type="EMBL" id="CCI11412.1"/>
    </source>
</evidence>
<evidence type="ECO:0000256" key="1">
    <source>
        <dbReference type="SAM" id="SignalP"/>
    </source>
</evidence>
<sequence>MGYFRAITVLATFVSCHSSPSQYDVQTKPYDFKIQEQNSAKLRDAFRNCQQCLLDFAGIVSLRVTEPSSDKFVVYITASLMAFIRVHTICFEEDVCDKMQLSEGSDSANEITESTWQTPRTIQIEDPYKIVCITHEDKYVREKCRVCLREASDSESIGEFSFFQDGFFQFMYVLRTMRTGDDMAEACAAKYKCLHRVENGNNDGACDAMHNTGVSKHYKSKGITVTNADMNANDKNERKLQCVAAELLEHTSSATIHYYLSMQECMECLAHKTNSPVHRMRISAEHPREMYFLFIMEADPQDSSDCGTCTIKKVETKECYIEYERKFDTLPIYDQISVNMDLTLRRKNVLFHPTSCFIVNYAKRDEDDCMRCIRKIFHSRGSFHGSRMSAISFIVRVDSSEIQRDLPYCITKSHERACMMISYVNNRICLGNEAEYLRPVQE</sequence>
<dbReference type="Proteomes" id="UP000053237">
    <property type="component" value="Unassembled WGS sequence"/>
</dbReference>
<keyword evidence="3" id="KW-1185">Reference proteome</keyword>
<accession>A0A024FWW7</accession>
<dbReference type="InParanoid" id="A0A024FWW7"/>
<proteinExistence type="predicted"/>
<feature type="signal peptide" evidence="1">
    <location>
        <begin position="1"/>
        <end position="18"/>
    </location>
</feature>
<dbReference type="AlphaFoldDB" id="A0A024FWW7"/>
<dbReference type="EMBL" id="CAIX01001014">
    <property type="protein sequence ID" value="CCI11412.1"/>
    <property type="molecule type" value="Genomic_DNA"/>
</dbReference>
<organism evidence="2 3">
    <name type="scientific">Albugo candida</name>
    <dbReference type="NCBI Taxonomy" id="65357"/>
    <lineage>
        <taxon>Eukaryota</taxon>
        <taxon>Sar</taxon>
        <taxon>Stramenopiles</taxon>
        <taxon>Oomycota</taxon>
        <taxon>Peronosporomycetes</taxon>
        <taxon>Albuginales</taxon>
        <taxon>Albuginaceae</taxon>
        <taxon>Albugo</taxon>
    </lineage>
</organism>
<feature type="chain" id="PRO_5001529130" evidence="1">
    <location>
        <begin position="19"/>
        <end position="442"/>
    </location>
</feature>
<keyword evidence="1" id="KW-0732">Signal</keyword>
<gene>
    <name evidence="2" type="ORF">BN9_128800</name>
</gene>
<comment type="caution">
    <text evidence="2">The sequence shown here is derived from an EMBL/GenBank/DDBJ whole genome shotgun (WGS) entry which is preliminary data.</text>
</comment>
<dbReference type="PROSITE" id="PS51257">
    <property type="entry name" value="PROKAR_LIPOPROTEIN"/>
    <property type="match status" value="1"/>
</dbReference>
<name>A0A024FWW7_9STRA</name>